<keyword evidence="3" id="KW-1185">Reference proteome</keyword>
<evidence type="ECO:0000313" key="2">
    <source>
        <dbReference type="EMBL" id="KAK1307150.1"/>
    </source>
</evidence>
<keyword evidence="1" id="KW-1133">Transmembrane helix</keyword>
<evidence type="ECO:0000313" key="3">
    <source>
        <dbReference type="Proteomes" id="UP001180020"/>
    </source>
</evidence>
<keyword evidence="1" id="KW-0812">Transmembrane</keyword>
<accession>A0AAV9E137</accession>
<dbReference type="AlphaFoldDB" id="A0AAV9E137"/>
<name>A0AAV9E137_ACOCL</name>
<proteinExistence type="predicted"/>
<reference evidence="2" key="2">
    <citation type="submission" date="2023-06" db="EMBL/GenBank/DDBJ databases">
        <authorList>
            <person name="Ma L."/>
            <person name="Liu K.-W."/>
            <person name="Li Z."/>
            <person name="Hsiao Y.-Y."/>
            <person name="Qi Y."/>
            <person name="Fu T."/>
            <person name="Tang G."/>
            <person name="Zhang D."/>
            <person name="Sun W.-H."/>
            <person name="Liu D.-K."/>
            <person name="Li Y."/>
            <person name="Chen G.-Z."/>
            <person name="Liu X.-D."/>
            <person name="Liao X.-Y."/>
            <person name="Jiang Y.-T."/>
            <person name="Yu X."/>
            <person name="Hao Y."/>
            <person name="Huang J."/>
            <person name="Zhao X.-W."/>
            <person name="Ke S."/>
            <person name="Chen Y.-Y."/>
            <person name="Wu W.-L."/>
            <person name="Hsu J.-L."/>
            <person name="Lin Y.-F."/>
            <person name="Huang M.-D."/>
            <person name="Li C.-Y."/>
            <person name="Huang L."/>
            <person name="Wang Z.-W."/>
            <person name="Zhao X."/>
            <person name="Zhong W.-Y."/>
            <person name="Peng D.-H."/>
            <person name="Ahmad S."/>
            <person name="Lan S."/>
            <person name="Zhang J.-S."/>
            <person name="Tsai W.-C."/>
            <person name="Van De Peer Y."/>
            <person name="Liu Z.-J."/>
        </authorList>
    </citation>
    <scope>NUCLEOTIDE SEQUENCE</scope>
    <source>
        <strain evidence="2">CP</strain>
        <tissue evidence="2">Leaves</tissue>
    </source>
</reference>
<feature type="transmembrane region" description="Helical" evidence="1">
    <location>
        <begin position="6"/>
        <end position="28"/>
    </location>
</feature>
<gene>
    <name evidence="2" type="ORF">QJS10_CPA10g00901</name>
</gene>
<sequence>MARGVWAWIASATGLDVSFSYLEGMWGAGKKMQQRRYQRAKAKISQFLVPAVAWAIWLSRNQGDDYSRGLSPTRRTFSRWLFTL</sequence>
<protein>
    <submittedName>
        <fullName evidence="2">Uncharacterized protein</fullName>
    </submittedName>
</protein>
<dbReference type="Proteomes" id="UP001180020">
    <property type="component" value="Unassembled WGS sequence"/>
</dbReference>
<dbReference type="EMBL" id="JAUJYO010000010">
    <property type="protein sequence ID" value="KAK1307150.1"/>
    <property type="molecule type" value="Genomic_DNA"/>
</dbReference>
<reference evidence="2" key="1">
    <citation type="journal article" date="2023" name="Nat. Commun.">
        <title>Diploid and tetraploid genomes of Acorus and the evolution of monocots.</title>
        <authorList>
            <person name="Ma L."/>
            <person name="Liu K.W."/>
            <person name="Li Z."/>
            <person name="Hsiao Y.Y."/>
            <person name="Qi Y."/>
            <person name="Fu T."/>
            <person name="Tang G.D."/>
            <person name="Zhang D."/>
            <person name="Sun W.H."/>
            <person name="Liu D.K."/>
            <person name="Li Y."/>
            <person name="Chen G.Z."/>
            <person name="Liu X.D."/>
            <person name="Liao X.Y."/>
            <person name="Jiang Y.T."/>
            <person name="Yu X."/>
            <person name="Hao Y."/>
            <person name="Huang J."/>
            <person name="Zhao X.W."/>
            <person name="Ke S."/>
            <person name="Chen Y.Y."/>
            <person name="Wu W.L."/>
            <person name="Hsu J.L."/>
            <person name="Lin Y.F."/>
            <person name="Huang M.D."/>
            <person name="Li C.Y."/>
            <person name="Huang L."/>
            <person name="Wang Z.W."/>
            <person name="Zhao X."/>
            <person name="Zhong W.Y."/>
            <person name="Peng D.H."/>
            <person name="Ahmad S."/>
            <person name="Lan S."/>
            <person name="Zhang J.S."/>
            <person name="Tsai W.C."/>
            <person name="Van de Peer Y."/>
            <person name="Liu Z.J."/>
        </authorList>
    </citation>
    <scope>NUCLEOTIDE SEQUENCE</scope>
    <source>
        <strain evidence="2">CP</strain>
    </source>
</reference>
<evidence type="ECO:0000256" key="1">
    <source>
        <dbReference type="SAM" id="Phobius"/>
    </source>
</evidence>
<comment type="caution">
    <text evidence="2">The sequence shown here is derived from an EMBL/GenBank/DDBJ whole genome shotgun (WGS) entry which is preliminary data.</text>
</comment>
<keyword evidence="1" id="KW-0472">Membrane</keyword>
<organism evidence="2 3">
    <name type="scientific">Acorus calamus</name>
    <name type="common">Sweet flag</name>
    <dbReference type="NCBI Taxonomy" id="4465"/>
    <lineage>
        <taxon>Eukaryota</taxon>
        <taxon>Viridiplantae</taxon>
        <taxon>Streptophyta</taxon>
        <taxon>Embryophyta</taxon>
        <taxon>Tracheophyta</taxon>
        <taxon>Spermatophyta</taxon>
        <taxon>Magnoliopsida</taxon>
        <taxon>Liliopsida</taxon>
        <taxon>Acoraceae</taxon>
        <taxon>Acorus</taxon>
    </lineage>
</organism>